<protein>
    <recommendedName>
        <fullName evidence="10">UDP-N-acetylglucosamine--N-acetylmuramyl-(pentapeptide) pyrophosphoryl-undecaprenol N-acetylglucosamine transferase</fullName>
        <ecNumber evidence="10">2.4.1.227</ecNumber>
    </recommendedName>
    <alternativeName>
        <fullName evidence="10">Undecaprenyl-PP-MurNAc-pentapeptide-UDPGlcNAc GlcNAc transferase</fullName>
    </alternativeName>
</protein>
<evidence type="ECO:0000256" key="10">
    <source>
        <dbReference type="HAMAP-Rule" id="MF_00033"/>
    </source>
</evidence>
<dbReference type="HAMAP" id="MF_00033">
    <property type="entry name" value="MurG"/>
    <property type="match status" value="1"/>
</dbReference>
<dbReference type="CDD" id="cd03785">
    <property type="entry name" value="GT28_MurG"/>
    <property type="match status" value="1"/>
</dbReference>
<dbReference type="GO" id="GO:0050511">
    <property type="term" value="F:undecaprenyldiphospho-muramoylpentapeptide beta-N-acetylglucosaminyltransferase activity"/>
    <property type="evidence" value="ECO:0007669"/>
    <property type="project" value="UniProtKB-UniRule"/>
</dbReference>
<reference evidence="13 14" key="1">
    <citation type="submission" date="2018-04" db="EMBL/GenBank/DDBJ databases">
        <title>Denitrifier Microvirgula.</title>
        <authorList>
            <person name="Anderson E."/>
            <person name="Jang J."/>
            <person name="Ishii S."/>
        </authorList>
    </citation>
    <scope>NUCLEOTIDE SEQUENCE [LARGE SCALE GENOMIC DNA]</scope>
    <source>
        <strain evidence="13 14">BE2.4</strain>
    </source>
</reference>
<dbReference type="InterPro" id="IPR004276">
    <property type="entry name" value="GlycoTrans_28_N"/>
</dbReference>
<accession>A0A2S0PF57</accession>
<dbReference type="STRING" id="1122240.GCA_000620105_01097"/>
<name>A0A2S0PF57_9NEIS</name>
<sequence length="354" mass="36500">MIMTGGTGGHIFPALAVADELSSRGWQAVFLGADGGMETRLVPSRGYALETLAIRGVRGNGIARWLALPAVLGRAVSRSVAILRRLRPDVVIGFGGYTGAPGGLAARLLGIPLVVHEQNSVAGLTNRMLSKIASRTLFAFPGAFAGEAGLVGNPVRADIAAVPAPDTRFDGRDGPLRLLVVGGSLGARVFNDTLPAALASLPVASRPQVVHQAGQKQIEALRQNYADAGVEADCRAFIDDMAGEYARADLVLCRAGALTVAELAAVGAASVLVPFPSAVDDHQTGNARFLSEAGAGILLPQPQMTVERVAALISGLTRSQCLDMARVARGKAKTDAAARVADICAQLAGKGCNK</sequence>
<keyword evidence="9 10" id="KW-0961">Cell wall biogenesis/degradation</keyword>
<keyword evidence="14" id="KW-1185">Reference proteome</keyword>
<dbReference type="EC" id="2.4.1.227" evidence="10"/>
<feature type="binding site" evidence="10">
    <location>
        <begin position="7"/>
        <end position="9"/>
    </location>
    <ligand>
        <name>UDP-N-acetyl-alpha-D-glucosamine</name>
        <dbReference type="ChEBI" id="CHEBI:57705"/>
    </ligand>
</feature>
<comment type="catalytic activity">
    <reaction evidence="10">
        <text>di-trans,octa-cis-undecaprenyl diphospho-N-acetyl-alpha-D-muramoyl-L-alanyl-D-glutamyl-meso-2,6-diaminopimeloyl-D-alanyl-D-alanine + UDP-N-acetyl-alpha-D-glucosamine = di-trans,octa-cis-undecaprenyl diphospho-[N-acetyl-alpha-D-glucosaminyl-(1-&gt;4)]-N-acetyl-alpha-D-muramoyl-L-alanyl-D-glutamyl-meso-2,6-diaminopimeloyl-D-alanyl-D-alanine + UDP + H(+)</text>
        <dbReference type="Rhea" id="RHEA:31227"/>
        <dbReference type="ChEBI" id="CHEBI:15378"/>
        <dbReference type="ChEBI" id="CHEBI:57705"/>
        <dbReference type="ChEBI" id="CHEBI:58223"/>
        <dbReference type="ChEBI" id="CHEBI:61387"/>
        <dbReference type="ChEBI" id="CHEBI:61388"/>
        <dbReference type="EC" id="2.4.1.227"/>
    </reaction>
</comment>
<dbReference type="PANTHER" id="PTHR21015">
    <property type="entry name" value="UDP-N-ACETYLGLUCOSAMINE--N-ACETYLMURAMYL-(PENTAPEPTIDE) PYROPHOSPHORYL-UNDECAPRENOL N-ACETYLGLUCOSAMINE TRANSFERASE 1"/>
    <property type="match status" value="1"/>
</dbReference>
<dbReference type="GO" id="GO:0005886">
    <property type="term" value="C:plasma membrane"/>
    <property type="evidence" value="ECO:0007669"/>
    <property type="project" value="UniProtKB-SubCell"/>
</dbReference>
<comment type="subcellular location">
    <subcellularLocation>
        <location evidence="10">Cell membrane</location>
        <topology evidence="10">Peripheral membrane protein</topology>
        <orientation evidence="10">Cytoplasmic side</orientation>
    </subcellularLocation>
</comment>
<dbReference type="InterPro" id="IPR006009">
    <property type="entry name" value="GlcNAc_MurG"/>
</dbReference>
<dbReference type="Pfam" id="PF03033">
    <property type="entry name" value="Glyco_transf_28"/>
    <property type="match status" value="1"/>
</dbReference>
<dbReference type="Proteomes" id="UP000244173">
    <property type="component" value="Chromosome"/>
</dbReference>
<keyword evidence="2 10" id="KW-0132">Cell division</keyword>
<dbReference type="Pfam" id="PF04101">
    <property type="entry name" value="Glyco_tran_28_C"/>
    <property type="match status" value="1"/>
</dbReference>
<evidence type="ECO:0000313" key="13">
    <source>
        <dbReference type="EMBL" id="AVY95975.1"/>
    </source>
</evidence>
<keyword evidence="3 10" id="KW-0328">Glycosyltransferase</keyword>
<evidence type="ECO:0000313" key="14">
    <source>
        <dbReference type="Proteomes" id="UP000244173"/>
    </source>
</evidence>
<feature type="binding site" evidence="10">
    <location>
        <position position="119"/>
    </location>
    <ligand>
        <name>UDP-N-acetyl-alpha-D-glucosamine</name>
        <dbReference type="ChEBI" id="CHEBI:57705"/>
    </ligand>
</feature>
<dbReference type="GO" id="GO:0008360">
    <property type="term" value="P:regulation of cell shape"/>
    <property type="evidence" value="ECO:0007669"/>
    <property type="project" value="UniProtKB-KW"/>
</dbReference>
<evidence type="ECO:0000256" key="7">
    <source>
        <dbReference type="ARBA" id="ARBA00023136"/>
    </source>
</evidence>
<dbReference type="OrthoDB" id="9808936at2"/>
<evidence type="ECO:0000256" key="5">
    <source>
        <dbReference type="ARBA" id="ARBA00022960"/>
    </source>
</evidence>
<dbReference type="NCBIfam" id="TIGR01133">
    <property type="entry name" value="murG"/>
    <property type="match status" value="1"/>
</dbReference>
<gene>
    <name evidence="10 13" type="primary">murG</name>
    <name evidence="13" type="ORF">DAI18_05205</name>
</gene>
<keyword evidence="1 10" id="KW-1003">Cell membrane</keyword>
<evidence type="ECO:0000256" key="3">
    <source>
        <dbReference type="ARBA" id="ARBA00022676"/>
    </source>
</evidence>
<organism evidence="13 14">
    <name type="scientific">Microvirgula aerodenitrificans</name>
    <dbReference type="NCBI Taxonomy" id="57480"/>
    <lineage>
        <taxon>Bacteria</taxon>
        <taxon>Pseudomonadati</taxon>
        <taxon>Pseudomonadota</taxon>
        <taxon>Betaproteobacteria</taxon>
        <taxon>Neisseriales</taxon>
        <taxon>Aquaspirillaceae</taxon>
        <taxon>Microvirgula</taxon>
    </lineage>
</organism>
<comment type="pathway">
    <text evidence="10">Cell wall biogenesis; peptidoglycan biosynthesis.</text>
</comment>
<dbReference type="GO" id="GO:0005975">
    <property type="term" value="P:carbohydrate metabolic process"/>
    <property type="evidence" value="ECO:0007669"/>
    <property type="project" value="InterPro"/>
</dbReference>
<feature type="domain" description="Glycosyltransferase family 28 N-terminal" evidence="11">
    <location>
        <begin position="1"/>
        <end position="136"/>
    </location>
</feature>
<evidence type="ECO:0000259" key="11">
    <source>
        <dbReference type="Pfam" id="PF03033"/>
    </source>
</evidence>
<comment type="similarity">
    <text evidence="10">Belongs to the glycosyltransferase 28 family. MurG subfamily.</text>
</comment>
<feature type="binding site" evidence="10">
    <location>
        <begin position="257"/>
        <end position="262"/>
    </location>
    <ligand>
        <name>UDP-N-acetyl-alpha-D-glucosamine</name>
        <dbReference type="ChEBI" id="CHEBI:57705"/>
    </ligand>
</feature>
<evidence type="ECO:0000256" key="6">
    <source>
        <dbReference type="ARBA" id="ARBA00022984"/>
    </source>
</evidence>
<feature type="binding site" evidence="10">
    <location>
        <position position="283"/>
    </location>
    <ligand>
        <name>UDP-N-acetyl-alpha-D-glucosamine</name>
        <dbReference type="ChEBI" id="CHEBI:57705"/>
    </ligand>
</feature>
<dbReference type="GO" id="GO:0009252">
    <property type="term" value="P:peptidoglycan biosynthetic process"/>
    <property type="evidence" value="ECO:0007669"/>
    <property type="project" value="UniProtKB-UniRule"/>
</dbReference>
<dbReference type="GO" id="GO:0071555">
    <property type="term" value="P:cell wall organization"/>
    <property type="evidence" value="ECO:0007669"/>
    <property type="project" value="UniProtKB-KW"/>
</dbReference>
<evidence type="ECO:0000256" key="2">
    <source>
        <dbReference type="ARBA" id="ARBA00022618"/>
    </source>
</evidence>
<dbReference type="GO" id="GO:0051991">
    <property type="term" value="F:UDP-N-acetyl-D-glucosamine:N-acetylmuramoyl-L-alanyl-D-glutamyl-meso-2,6-diaminopimelyl-D-alanyl-D-alanine-diphosphoundecaprenol 4-beta-N-acetylglucosaminlytransferase activity"/>
    <property type="evidence" value="ECO:0007669"/>
    <property type="project" value="RHEA"/>
</dbReference>
<dbReference type="AlphaFoldDB" id="A0A2S0PF57"/>
<feature type="binding site" evidence="10">
    <location>
        <position position="156"/>
    </location>
    <ligand>
        <name>UDP-N-acetyl-alpha-D-glucosamine</name>
        <dbReference type="ChEBI" id="CHEBI:57705"/>
    </ligand>
</feature>
<dbReference type="UniPathway" id="UPA00219"/>
<evidence type="ECO:0000256" key="9">
    <source>
        <dbReference type="ARBA" id="ARBA00023316"/>
    </source>
</evidence>
<keyword evidence="6 10" id="KW-0573">Peptidoglycan synthesis</keyword>
<keyword evidence="5 10" id="KW-0133">Cell shape</keyword>
<dbReference type="KEGG" id="maer:DAI18_05205"/>
<dbReference type="InterPro" id="IPR007235">
    <property type="entry name" value="Glyco_trans_28_C"/>
</dbReference>
<dbReference type="PANTHER" id="PTHR21015:SF22">
    <property type="entry name" value="GLYCOSYLTRANSFERASE"/>
    <property type="match status" value="1"/>
</dbReference>
<evidence type="ECO:0000256" key="8">
    <source>
        <dbReference type="ARBA" id="ARBA00023306"/>
    </source>
</evidence>
<dbReference type="GO" id="GO:0051301">
    <property type="term" value="P:cell division"/>
    <property type="evidence" value="ECO:0007669"/>
    <property type="project" value="UniProtKB-KW"/>
</dbReference>
<keyword evidence="7 10" id="KW-0472">Membrane</keyword>
<dbReference type="Gene3D" id="3.40.50.2000">
    <property type="entry name" value="Glycogen Phosphorylase B"/>
    <property type="match status" value="2"/>
</dbReference>
<dbReference type="SUPFAM" id="SSF53756">
    <property type="entry name" value="UDP-Glycosyltransferase/glycogen phosphorylase"/>
    <property type="match status" value="1"/>
</dbReference>
<keyword evidence="8 10" id="KW-0131">Cell cycle</keyword>
<feature type="domain" description="Glycosyl transferase family 28 C-terminal" evidence="12">
    <location>
        <begin position="178"/>
        <end position="339"/>
    </location>
</feature>
<proteinExistence type="inferred from homology"/>
<dbReference type="EMBL" id="CP028519">
    <property type="protein sequence ID" value="AVY95975.1"/>
    <property type="molecule type" value="Genomic_DNA"/>
</dbReference>
<feature type="binding site" evidence="10">
    <location>
        <position position="238"/>
    </location>
    <ligand>
        <name>UDP-N-acetyl-alpha-D-glucosamine</name>
        <dbReference type="ChEBI" id="CHEBI:57705"/>
    </ligand>
</feature>
<evidence type="ECO:0000256" key="1">
    <source>
        <dbReference type="ARBA" id="ARBA00022475"/>
    </source>
</evidence>
<feature type="binding site" evidence="10">
    <location>
        <position position="184"/>
    </location>
    <ligand>
        <name>UDP-N-acetyl-alpha-D-glucosamine</name>
        <dbReference type="ChEBI" id="CHEBI:57705"/>
    </ligand>
</feature>
<evidence type="ECO:0000256" key="4">
    <source>
        <dbReference type="ARBA" id="ARBA00022679"/>
    </source>
</evidence>
<comment type="function">
    <text evidence="10">Cell wall formation. Catalyzes the transfer of a GlcNAc subunit on undecaprenyl-pyrophosphoryl-MurNAc-pentapeptide (lipid intermediate I) to form undecaprenyl-pyrophosphoryl-MurNAc-(pentapeptide)GlcNAc (lipid intermediate II).</text>
</comment>
<evidence type="ECO:0000259" key="12">
    <source>
        <dbReference type="Pfam" id="PF04101"/>
    </source>
</evidence>
<keyword evidence="4 10" id="KW-0808">Transferase</keyword>